<comment type="caution">
    <text evidence="2">The sequence shown here is derived from an EMBL/GenBank/DDBJ whole genome shotgun (WGS) entry which is preliminary data.</text>
</comment>
<dbReference type="Proteomes" id="UP000322244">
    <property type="component" value="Unassembled WGS sequence"/>
</dbReference>
<dbReference type="InterPro" id="IPR013216">
    <property type="entry name" value="Methyltransf_11"/>
</dbReference>
<reference evidence="2 3" key="1">
    <citation type="submission" date="2019-07" db="EMBL/GenBank/DDBJ databases">
        <title>Rhodococcus cavernicolus sp. nov., isolated from a cave.</title>
        <authorList>
            <person name="Lee S.D."/>
        </authorList>
    </citation>
    <scope>NUCLEOTIDE SEQUENCE [LARGE SCALE GENOMIC DNA]</scope>
    <source>
        <strain evidence="2 3">C1-24</strain>
    </source>
</reference>
<name>A0A5A7SI03_9NOCA</name>
<evidence type="ECO:0000313" key="3">
    <source>
        <dbReference type="Proteomes" id="UP000322244"/>
    </source>
</evidence>
<dbReference type="OrthoDB" id="20930at2"/>
<evidence type="ECO:0000259" key="1">
    <source>
        <dbReference type="Pfam" id="PF08241"/>
    </source>
</evidence>
<organism evidence="2 3">
    <name type="scientific">Antrihabitans cavernicola</name>
    <dbReference type="NCBI Taxonomy" id="2495913"/>
    <lineage>
        <taxon>Bacteria</taxon>
        <taxon>Bacillati</taxon>
        <taxon>Actinomycetota</taxon>
        <taxon>Actinomycetes</taxon>
        <taxon>Mycobacteriales</taxon>
        <taxon>Nocardiaceae</taxon>
        <taxon>Antrihabitans</taxon>
    </lineage>
</organism>
<dbReference type="Pfam" id="PF08241">
    <property type="entry name" value="Methyltransf_11"/>
    <property type="match status" value="1"/>
</dbReference>
<sequence>MATRATPFHRARLRFKSRQDIFSGVYESTAWGSDESGSGTGSELRATANIREELPRLLTKLGAETLLDAPCGDWNWLSQIELPVSHYFGIDIVPQVIAANNAKYASAARTFTVGDLVEDSLPRADVVLCRDCLVHVSFQDARAILDNFRRSGATWVLINTYPEVTSNHNQLTGPEWRRLNFHLPPFNFPEPVETIADGGQVDPSQLALWRLADLPQFGS</sequence>
<dbReference type="Gene3D" id="3.40.50.150">
    <property type="entry name" value="Vaccinia Virus protein VP39"/>
    <property type="match status" value="1"/>
</dbReference>
<dbReference type="SUPFAM" id="SSF53335">
    <property type="entry name" value="S-adenosyl-L-methionine-dependent methyltransferases"/>
    <property type="match status" value="1"/>
</dbReference>
<protein>
    <submittedName>
        <fullName evidence="2">Class I SAM-dependent methyltransferase</fullName>
    </submittedName>
</protein>
<gene>
    <name evidence="2" type="ORF">FOY51_04465</name>
</gene>
<dbReference type="GO" id="GO:0032259">
    <property type="term" value="P:methylation"/>
    <property type="evidence" value="ECO:0007669"/>
    <property type="project" value="UniProtKB-KW"/>
</dbReference>
<dbReference type="RefSeq" id="WP_149429011.1">
    <property type="nucleotide sequence ID" value="NZ_VLNY01000002.1"/>
</dbReference>
<dbReference type="AlphaFoldDB" id="A0A5A7SI03"/>
<keyword evidence="3" id="KW-1185">Reference proteome</keyword>
<dbReference type="GO" id="GO:0008757">
    <property type="term" value="F:S-adenosylmethionine-dependent methyltransferase activity"/>
    <property type="evidence" value="ECO:0007669"/>
    <property type="project" value="InterPro"/>
</dbReference>
<proteinExistence type="predicted"/>
<feature type="domain" description="Methyltransferase type 11" evidence="1">
    <location>
        <begin position="67"/>
        <end position="150"/>
    </location>
</feature>
<evidence type="ECO:0000313" key="2">
    <source>
        <dbReference type="EMBL" id="KAA0023851.1"/>
    </source>
</evidence>
<dbReference type="InterPro" id="IPR029063">
    <property type="entry name" value="SAM-dependent_MTases_sf"/>
</dbReference>
<keyword evidence="2" id="KW-0808">Transferase</keyword>
<keyword evidence="2" id="KW-0489">Methyltransferase</keyword>
<accession>A0A5A7SI03</accession>
<dbReference type="EMBL" id="VLNY01000002">
    <property type="protein sequence ID" value="KAA0023851.1"/>
    <property type="molecule type" value="Genomic_DNA"/>
</dbReference>